<organism evidence="7 8">
    <name type="scientific">Roseivirga seohaensis subsp. aquiponti</name>
    <dbReference type="NCBI Taxonomy" id="1566026"/>
    <lineage>
        <taxon>Bacteria</taxon>
        <taxon>Pseudomonadati</taxon>
        <taxon>Bacteroidota</taxon>
        <taxon>Cytophagia</taxon>
        <taxon>Cytophagales</taxon>
        <taxon>Roseivirgaceae</taxon>
        <taxon>Roseivirga</taxon>
    </lineage>
</organism>
<feature type="transmembrane region" description="Helical" evidence="5">
    <location>
        <begin position="40"/>
        <end position="63"/>
    </location>
</feature>
<dbReference type="Proteomes" id="UP000036908">
    <property type="component" value="Unassembled WGS sequence"/>
</dbReference>
<dbReference type="PROSITE" id="PS50850">
    <property type="entry name" value="MFS"/>
    <property type="match status" value="1"/>
</dbReference>
<comment type="caution">
    <text evidence="7">The sequence shown here is derived from an EMBL/GenBank/DDBJ whole genome shotgun (WGS) entry which is preliminary data.</text>
</comment>
<dbReference type="InterPro" id="IPR052714">
    <property type="entry name" value="MFS_Exporter"/>
</dbReference>
<evidence type="ECO:0000313" key="8">
    <source>
        <dbReference type="Proteomes" id="UP000036908"/>
    </source>
</evidence>
<dbReference type="PANTHER" id="PTHR23531:SF1">
    <property type="entry name" value="QUINOLENE RESISTANCE PROTEIN NORA"/>
    <property type="match status" value="1"/>
</dbReference>
<evidence type="ECO:0000256" key="3">
    <source>
        <dbReference type="ARBA" id="ARBA00022989"/>
    </source>
</evidence>
<sequence>MLKRKTGTPSIYTLQFFLLCLSSFLFFGSFNMIVPDLYDYITSLGGGEYKGLIISLFTVTAGLSRPFSGRLSDTIGRIPVMIFGASVCFVMGFLYPMVSTVWALLLLRFLHGFSTGFKPTGTSAYIADIVPSTRRGEAMGLSGFFGSLGMAAGPSIGPKITAAYGLDMTFYTSSVAAILSVIILAGMKETLQEKVKFHPRLLKIKWNEVIEPRVFNPSLLFLLTAFSFGAVLTLVPDLTIQLGYDQGEKGIFFTVFVISSLAIRLLAGKASDKYGRIIVLKIAALAIVVSDVLIAYTHTQTMLMVSAVMFGVAVGMNTPTIYAWTIDLSLDHLRGKGLATMYIALEIGIGSGALIAGWIYANHIENLREAFLLCAALSFIGFLFLTFGLNWSKRFVKSTV</sequence>
<keyword evidence="3 5" id="KW-1133">Transmembrane helix</keyword>
<feature type="transmembrane region" description="Helical" evidence="5">
    <location>
        <begin position="12"/>
        <end position="34"/>
    </location>
</feature>
<evidence type="ECO:0000259" key="6">
    <source>
        <dbReference type="PROSITE" id="PS50850"/>
    </source>
</evidence>
<gene>
    <name evidence="7" type="ORF">OB69_16620</name>
</gene>
<dbReference type="PANTHER" id="PTHR23531">
    <property type="entry name" value="QUINOLENE RESISTANCE PROTEIN NORA"/>
    <property type="match status" value="1"/>
</dbReference>
<feature type="transmembrane region" description="Helical" evidence="5">
    <location>
        <begin position="278"/>
        <end position="296"/>
    </location>
</feature>
<dbReference type="OrthoDB" id="9812221at2"/>
<dbReference type="InterPro" id="IPR036259">
    <property type="entry name" value="MFS_trans_sf"/>
</dbReference>
<feature type="transmembrane region" description="Helical" evidence="5">
    <location>
        <begin position="250"/>
        <end position="266"/>
    </location>
</feature>
<feature type="transmembrane region" description="Helical" evidence="5">
    <location>
        <begin position="337"/>
        <end position="358"/>
    </location>
</feature>
<proteinExistence type="predicted"/>
<accession>A0A0L8AGW7</accession>
<feature type="domain" description="Major facilitator superfamily (MFS) profile" evidence="6">
    <location>
        <begin position="15"/>
        <end position="393"/>
    </location>
</feature>
<dbReference type="GO" id="GO:0016020">
    <property type="term" value="C:membrane"/>
    <property type="evidence" value="ECO:0007669"/>
    <property type="project" value="UniProtKB-SubCell"/>
</dbReference>
<feature type="transmembrane region" description="Helical" evidence="5">
    <location>
        <begin position="302"/>
        <end position="325"/>
    </location>
</feature>
<dbReference type="InterPro" id="IPR005828">
    <property type="entry name" value="MFS_sugar_transport-like"/>
</dbReference>
<evidence type="ECO:0000256" key="5">
    <source>
        <dbReference type="SAM" id="Phobius"/>
    </source>
</evidence>
<feature type="transmembrane region" description="Helical" evidence="5">
    <location>
        <begin position="168"/>
        <end position="187"/>
    </location>
</feature>
<dbReference type="EMBL" id="JSVA01000022">
    <property type="protein sequence ID" value="KOF01497.1"/>
    <property type="molecule type" value="Genomic_DNA"/>
</dbReference>
<dbReference type="RefSeq" id="WP_053224881.1">
    <property type="nucleotide sequence ID" value="NZ_JSVA01000022.1"/>
</dbReference>
<dbReference type="Pfam" id="PF07690">
    <property type="entry name" value="MFS_1"/>
    <property type="match status" value="1"/>
</dbReference>
<dbReference type="SUPFAM" id="SSF103473">
    <property type="entry name" value="MFS general substrate transporter"/>
    <property type="match status" value="1"/>
</dbReference>
<protein>
    <submittedName>
        <fullName evidence="7">MFS transporter</fullName>
    </submittedName>
</protein>
<evidence type="ECO:0000256" key="1">
    <source>
        <dbReference type="ARBA" id="ARBA00004370"/>
    </source>
</evidence>
<keyword evidence="4 5" id="KW-0472">Membrane</keyword>
<dbReference type="InterPro" id="IPR020846">
    <property type="entry name" value="MFS_dom"/>
</dbReference>
<keyword evidence="8" id="KW-1185">Reference proteome</keyword>
<keyword evidence="2 5" id="KW-0812">Transmembrane</keyword>
<reference evidence="8" key="1">
    <citation type="submission" date="2014-11" db="EMBL/GenBank/DDBJ databases">
        <title>Genome sequencing of Roseivirga sp. D-25.</title>
        <authorList>
            <person name="Selvaratnam C."/>
            <person name="Thevarajoo S."/>
            <person name="Goh K.M."/>
            <person name="Eee R."/>
            <person name="Chan K.-G."/>
            <person name="Chong C.S."/>
        </authorList>
    </citation>
    <scope>NUCLEOTIDE SEQUENCE [LARGE SCALE GENOMIC DNA]</scope>
    <source>
        <strain evidence="8">D-25</strain>
    </source>
</reference>
<dbReference type="PATRIC" id="fig|1566026.4.peg.1759"/>
<dbReference type="Pfam" id="PF00083">
    <property type="entry name" value="Sugar_tr"/>
    <property type="match status" value="1"/>
</dbReference>
<dbReference type="Gene3D" id="1.20.1250.20">
    <property type="entry name" value="MFS general substrate transporter like domains"/>
    <property type="match status" value="2"/>
</dbReference>
<comment type="subcellular location">
    <subcellularLocation>
        <location evidence="1">Membrane</location>
    </subcellularLocation>
</comment>
<feature type="transmembrane region" description="Helical" evidence="5">
    <location>
        <begin position="75"/>
        <end position="95"/>
    </location>
</feature>
<evidence type="ECO:0000256" key="2">
    <source>
        <dbReference type="ARBA" id="ARBA00022692"/>
    </source>
</evidence>
<dbReference type="CDD" id="cd17489">
    <property type="entry name" value="MFS_YfcJ_like"/>
    <property type="match status" value="1"/>
</dbReference>
<dbReference type="InterPro" id="IPR011701">
    <property type="entry name" value="MFS"/>
</dbReference>
<evidence type="ECO:0000256" key="4">
    <source>
        <dbReference type="ARBA" id="ARBA00023136"/>
    </source>
</evidence>
<dbReference type="GO" id="GO:0022857">
    <property type="term" value="F:transmembrane transporter activity"/>
    <property type="evidence" value="ECO:0007669"/>
    <property type="project" value="InterPro"/>
</dbReference>
<evidence type="ECO:0000313" key="7">
    <source>
        <dbReference type="EMBL" id="KOF01497.1"/>
    </source>
</evidence>
<feature type="transmembrane region" description="Helical" evidence="5">
    <location>
        <begin position="219"/>
        <end position="244"/>
    </location>
</feature>
<name>A0A0L8AGW7_9BACT</name>
<feature type="transmembrane region" description="Helical" evidence="5">
    <location>
        <begin position="370"/>
        <end position="391"/>
    </location>
</feature>
<dbReference type="AlphaFoldDB" id="A0A0L8AGW7"/>